<dbReference type="OrthoDB" id="9815108at2"/>
<organism evidence="3 4">
    <name type="scientific">Aureibaculum algae</name>
    <dbReference type="NCBI Taxonomy" id="2584122"/>
    <lineage>
        <taxon>Bacteria</taxon>
        <taxon>Pseudomonadati</taxon>
        <taxon>Bacteroidota</taxon>
        <taxon>Flavobacteriia</taxon>
        <taxon>Flavobacteriales</taxon>
        <taxon>Flavobacteriaceae</taxon>
        <taxon>Aureibaculum</taxon>
    </lineage>
</organism>
<dbReference type="InterPro" id="IPR035398">
    <property type="entry name" value="Bac_rhamnosid_C"/>
</dbReference>
<dbReference type="InterPro" id="IPR008928">
    <property type="entry name" value="6-hairpin_glycosidase_sf"/>
</dbReference>
<evidence type="ECO:0000313" key="3">
    <source>
        <dbReference type="EMBL" id="QCX37669.1"/>
    </source>
</evidence>
<feature type="domain" description="Alpha-L-rhamnosidase C-terminal" evidence="2">
    <location>
        <begin position="731"/>
        <end position="790"/>
    </location>
</feature>
<dbReference type="GO" id="GO:0005975">
    <property type="term" value="P:carbohydrate metabolic process"/>
    <property type="evidence" value="ECO:0007669"/>
    <property type="project" value="InterPro"/>
</dbReference>
<evidence type="ECO:0000313" key="4">
    <source>
        <dbReference type="Proteomes" id="UP000306229"/>
    </source>
</evidence>
<sequence>MKKQELAIGTVNKFYLSFCLLFCLSTFSVFSQESVVKINHEGKEFTQLKHAWTSQWITHPTESTLDARKFLFRRTFDLKAMPEKFIVHLSADNRYRLFVNGKYIISGPSSSDINNYRYETIDIANELIVGKNIIAAEVVNFGEYRKASSMTFQTAFILQGEKSNPVDLNTGKASKWKVINDEGFKSIPFVSDSLRGYYAAGPGEKLISKKHQWGWKEIDYDDVNWLEPKLATVEFAVGRGFLYGSTWYLVPRSIPFLEESVQRFNKIARSVGIDANDDFIKGKGSITIPPNKKVSLLLDQSHHTIGHPELKYSKGKESRIKVTYSEAMYDKDWKKGNRNEVKGKHILGYYDIIEPDGGMNREFKPFGQKTYRFVQLDIETGEEALLIDDFYGVYTAYPFKENAKFKTDNEVLTQIWDASWLTLRNSAVESFIDPYYEQLQYVGDTRIEAIVSISVDGDDRLMRKAIEMFDNSRLPNGLTQSRYPSYIVQVIPTYSLLWVNMLHDYHMYKNDDEFVRKFIPGMKNVMDWWTAKVDKNDMPTNMEWWNFTDWAQGYPNGIPPGADDGYSASVALQFVKTLQNAARIFSDLGYNEEAEKYLELEKRIRQSVVKNCFVKEKGMFAETPNKKQFSQHTNIMAILTDAIPKEDQKALMHNILDDKDLIQTTIYYKFYLFEALQKSGLGNLYSSLLQNWTNQLDQGLTTFAETDINPRSECHAWSASPNYHFLKVVAGIYPLSKNFEEIAIAPHFGDLKGFEAVMPHPNGDIVVNLKKKGNKVKGEIVLPKGTTGIFKFNNREIKLTEGKQIIKQ</sequence>
<dbReference type="Gene3D" id="2.60.120.260">
    <property type="entry name" value="Galactose-binding domain-like"/>
    <property type="match status" value="1"/>
</dbReference>
<accession>A0A5B7TLQ6</accession>
<gene>
    <name evidence="3" type="ORF">FF125_04180</name>
</gene>
<feature type="domain" description="Alpha-L-rhamnosidase six-hairpin glycosidase" evidence="1">
    <location>
        <begin position="401"/>
        <end position="727"/>
    </location>
</feature>
<dbReference type="InterPro" id="IPR012341">
    <property type="entry name" value="6hp_glycosidase-like_sf"/>
</dbReference>
<dbReference type="SUPFAM" id="SSF49785">
    <property type="entry name" value="Galactose-binding domain-like"/>
    <property type="match status" value="1"/>
</dbReference>
<dbReference type="InterPro" id="IPR035396">
    <property type="entry name" value="Bac_rhamnosid6H"/>
</dbReference>
<keyword evidence="4" id="KW-1185">Reference proteome</keyword>
<dbReference type="Pfam" id="PF17390">
    <property type="entry name" value="Bac_rhamnosid_C"/>
    <property type="match status" value="1"/>
</dbReference>
<reference evidence="3 4" key="1">
    <citation type="submission" date="2019-05" db="EMBL/GenBank/DDBJ databases">
        <title>Algicella ahnfeltiae gen. nov., sp. nov., a novel marine bacterium of the family Flavobacteriaceae isolated from a red alga.</title>
        <authorList>
            <person name="Nedashkovskaya O.I."/>
            <person name="Kukhlevskiy A.D."/>
            <person name="Kim S.-G."/>
            <person name="Zhukova N.V."/>
            <person name="Mikhailov V.V."/>
        </authorList>
    </citation>
    <scope>NUCLEOTIDE SEQUENCE [LARGE SCALE GENOMIC DNA]</scope>
    <source>
        <strain evidence="3 4">10Alg115</strain>
    </source>
</reference>
<dbReference type="EMBL" id="CP040749">
    <property type="protein sequence ID" value="QCX37669.1"/>
    <property type="molecule type" value="Genomic_DNA"/>
</dbReference>
<dbReference type="AlphaFoldDB" id="A0A5B7TLQ6"/>
<name>A0A5B7TLQ6_9FLAO</name>
<evidence type="ECO:0000259" key="1">
    <source>
        <dbReference type="Pfam" id="PF17389"/>
    </source>
</evidence>
<dbReference type="Gene3D" id="2.60.420.10">
    <property type="entry name" value="Maltose phosphorylase, domain 3"/>
    <property type="match status" value="1"/>
</dbReference>
<proteinExistence type="predicted"/>
<dbReference type="InterPro" id="IPR008979">
    <property type="entry name" value="Galactose-bd-like_sf"/>
</dbReference>
<dbReference type="PANTHER" id="PTHR34987">
    <property type="entry name" value="C, PUTATIVE (AFU_ORTHOLOGUE AFUA_3G02880)-RELATED"/>
    <property type="match status" value="1"/>
</dbReference>
<dbReference type="KEGG" id="fbe:FF125_04180"/>
<dbReference type="Proteomes" id="UP000306229">
    <property type="component" value="Chromosome"/>
</dbReference>
<dbReference type="SUPFAM" id="SSF48208">
    <property type="entry name" value="Six-hairpin glycosidases"/>
    <property type="match status" value="1"/>
</dbReference>
<dbReference type="PANTHER" id="PTHR34987:SF2">
    <property type="entry name" value="B, PUTATIVE (AFU_ORTHOLOGUE AFUA_7G05040)-RELATED"/>
    <property type="match status" value="1"/>
</dbReference>
<evidence type="ECO:0000259" key="2">
    <source>
        <dbReference type="Pfam" id="PF17390"/>
    </source>
</evidence>
<dbReference type="RefSeq" id="WP_138948599.1">
    <property type="nucleotide sequence ID" value="NZ_CP040749.1"/>
</dbReference>
<dbReference type="Gene3D" id="1.50.10.10">
    <property type="match status" value="1"/>
</dbReference>
<dbReference type="Pfam" id="PF17389">
    <property type="entry name" value="Bac_rhamnosid6H"/>
    <property type="match status" value="1"/>
</dbReference>
<protein>
    <submittedName>
        <fullName evidence="3">Alpha-L-rhamnosidase</fullName>
    </submittedName>
</protein>